<dbReference type="EMBL" id="JACAZH010000031">
    <property type="protein sequence ID" value="KAF7339579.1"/>
    <property type="molecule type" value="Genomic_DNA"/>
</dbReference>
<sequence>MAPEIRKLVGMSGDTTATTDLHIDKKQKLDVDSDSDLDDEPALEWDPDDDYLQDIVSDISLEIGLRERLLQTVQSRIEWALRLQGCLTSGASDNPQLTDFKTVALDALSAIDAPAEILFSRDEPAPPLDTRRPSFVKKLRKKPTVREQLAKKTGKFLYIILEGNTDPSILRCPVCLRTEFSSLQGLFNHARGTHALGWSSHDECVKHCACKLEQVQGGPVDFTDLDAGVEVGAGTGGILPGLSSLFEQAVVDHDDPEFEGLNRTLGYHANTPALAPYLGREPVQRQIMVWDPDVVVDIDGFDDEKPHAKPRWRMPFSHRNVFREGQHAPPQLQISTAPPPEIPVPPRQTNATNVLPAPSSRFHIVTRIVVVDRSLWLPPEQRPGHDTHKWMISVDAPSYTHHITTVLRGLRVFSPTEALFTAAPPFAVIGTAHTPFLARIELSFSSATSSGVPQKILLEHWVELDRMQSSGVVHGDEQMVDIELDRGTIFLPLQTGYIPVSARVLWDMDLGKERHTPLDAATDVVPPELTRSSSKDGRKTRNAIPKVKMTGSWQNVLRKLVERFPLTVQEIKGGKRPVPALPYKLVDTPAQFASLVMGRKKAVEWGRAMAMRDAYSDAVLGGLTEDVTILSTADIFAWLHTNGYFPKGTATIKKAQDHHALKTGLCRVCGLAYSIHPAFSEPSAFNRGPNGVDESFVCQVVPMEWQLRRFPILDISRLLPQRRQRQNAAPADPAALITSISTSMSEQKSGQRLDVRVADSIWDSRARVLLAASNPNLITAVRRLVSVLKLSTFTNPTPPVSLDFPQFPINPALSAVEVKADVAPYAMLALLIKPFVRALVVGGLDVSARDRHRALVPTDGRPRRHTASSDRDRRMLTPSHIVRGVVARGWDWNDELGGCDDEVPCAKWSTIT</sequence>
<dbReference type="InterPro" id="IPR055127">
    <property type="entry name" value="YEATS2_3HBD"/>
</dbReference>
<evidence type="ECO:0000256" key="1">
    <source>
        <dbReference type="ARBA" id="ARBA00023242"/>
    </source>
</evidence>
<evidence type="ECO:0000313" key="4">
    <source>
        <dbReference type="EMBL" id="KAF7339579.1"/>
    </source>
</evidence>
<reference evidence="4" key="1">
    <citation type="submission" date="2020-05" db="EMBL/GenBank/DDBJ databases">
        <title>Mycena genomes resolve the evolution of fungal bioluminescence.</title>
        <authorList>
            <person name="Tsai I.J."/>
        </authorList>
    </citation>
    <scope>NUCLEOTIDE SEQUENCE</scope>
    <source>
        <strain evidence="4">160909Yilan</strain>
    </source>
</reference>
<proteinExistence type="predicted"/>
<feature type="domain" description="YEATS" evidence="3">
    <location>
        <begin position="358"/>
        <end position="494"/>
    </location>
</feature>
<organism evidence="4 5">
    <name type="scientific">Mycena sanguinolenta</name>
    <dbReference type="NCBI Taxonomy" id="230812"/>
    <lineage>
        <taxon>Eukaryota</taxon>
        <taxon>Fungi</taxon>
        <taxon>Dikarya</taxon>
        <taxon>Basidiomycota</taxon>
        <taxon>Agaricomycotina</taxon>
        <taxon>Agaricomycetes</taxon>
        <taxon>Agaricomycetidae</taxon>
        <taxon>Agaricales</taxon>
        <taxon>Marasmiineae</taxon>
        <taxon>Mycenaceae</taxon>
        <taxon>Mycena</taxon>
    </lineage>
</organism>
<keyword evidence="1 2" id="KW-0539">Nucleus</keyword>
<evidence type="ECO:0000259" key="3">
    <source>
        <dbReference type="PROSITE" id="PS51037"/>
    </source>
</evidence>
<accession>A0A8H7CJ42</accession>
<comment type="subcellular location">
    <subcellularLocation>
        <location evidence="2">Nucleus</location>
    </subcellularLocation>
</comment>
<keyword evidence="5" id="KW-1185">Reference proteome</keyword>
<dbReference type="Gene3D" id="2.60.40.1970">
    <property type="entry name" value="YEATS domain"/>
    <property type="match status" value="1"/>
</dbReference>
<dbReference type="InterPro" id="IPR055129">
    <property type="entry name" value="YEATS_dom"/>
</dbReference>
<dbReference type="PROSITE" id="PS51037">
    <property type="entry name" value="YEATS"/>
    <property type="match status" value="1"/>
</dbReference>
<dbReference type="Pfam" id="PF22951">
    <property type="entry name" value="3HBD"/>
    <property type="match status" value="1"/>
</dbReference>
<comment type="caution">
    <text evidence="4">The sequence shown here is derived from an EMBL/GenBank/DDBJ whole genome shotgun (WGS) entry which is preliminary data.</text>
</comment>
<dbReference type="GO" id="GO:0005634">
    <property type="term" value="C:nucleus"/>
    <property type="evidence" value="ECO:0007669"/>
    <property type="project" value="UniProtKB-SubCell"/>
</dbReference>
<protein>
    <recommendedName>
        <fullName evidence="3">YEATS domain-containing protein</fullName>
    </recommendedName>
</protein>
<name>A0A8H7CJ42_9AGAR</name>
<dbReference type="InterPro" id="IPR038704">
    <property type="entry name" value="YEAST_sf"/>
</dbReference>
<gene>
    <name evidence="4" type="ORF">MSAN_02172400</name>
</gene>
<dbReference type="OrthoDB" id="1741717at2759"/>
<dbReference type="Proteomes" id="UP000623467">
    <property type="component" value="Unassembled WGS sequence"/>
</dbReference>
<evidence type="ECO:0000256" key="2">
    <source>
        <dbReference type="PROSITE-ProRule" id="PRU00376"/>
    </source>
</evidence>
<evidence type="ECO:0000313" key="5">
    <source>
        <dbReference type="Proteomes" id="UP000623467"/>
    </source>
</evidence>
<dbReference type="AlphaFoldDB" id="A0A8H7CJ42"/>